<organism evidence="1 2">
    <name type="scientific">Saccharopolyspora oryzae</name>
    <dbReference type="NCBI Taxonomy" id="2997343"/>
    <lineage>
        <taxon>Bacteria</taxon>
        <taxon>Bacillati</taxon>
        <taxon>Actinomycetota</taxon>
        <taxon>Actinomycetes</taxon>
        <taxon>Pseudonocardiales</taxon>
        <taxon>Pseudonocardiaceae</taxon>
        <taxon>Saccharopolyspora</taxon>
    </lineage>
</organism>
<dbReference type="EMBL" id="JAQGLA010000035">
    <property type="protein sequence ID" value="MDA3627910.1"/>
    <property type="molecule type" value="Genomic_DNA"/>
</dbReference>
<dbReference type="NCBIfam" id="NF033532">
    <property type="entry name" value="lone7para_assoc"/>
    <property type="match status" value="1"/>
</dbReference>
<evidence type="ECO:0000313" key="1">
    <source>
        <dbReference type="EMBL" id="MDA3627910.1"/>
    </source>
</evidence>
<evidence type="ECO:0000313" key="2">
    <source>
        <dbReference type="Proteomes" id="UP001210380"/>
    </source>
</evidence>
<dbReference type="InterPro" id="IPR047659">
    <property type="entry name" value="T7SS_assoc"/>
</dbReference>
<accession>A0ABT4V1T5</accession>
<keyword evidence="2" id="KW-1185">Reference proteome</keyword>
<dbReference type="Proteomes" id="UP001210380">
    <property type="component" value="Unassembled WGS sequence"/>
</dbReference>
<name>A0ABT4V1T5_9PSEU</name>
<proteinExistence type="predicted"/>
<reference evidence="1 2" key="1">
    <citation type="submission" date="2022-11" db="EMBL/GenBank/DDBJ databases">
        <title>Draft genome sequence of Saccharopolyspora sp. WRP15-2 isolated from rhizosphere soils of wild rice in Thailand.</title>
        <authorList>
            <person name="Duangmal K."/>
            <person name="Kammanee S."/>
            <person name="Muangham S."/>
        </authorList>
    </citation>
    <scope>NUCLEOTIDE SEQUENCE [LARGE SCALE GENOMIC DNA]</scope>
    <source>
        <strain evidence="1 2">WRP15-2</strain>
    </source>
</reference>
<sequence length="174" mass="18377">MSAEEALPAESRWVFLIDPAWHQQGRNLPRPPREAVVGGWYVEADGTTGRFRSNPDYAPGPDSPTDPVDAVLRLAVKGRLRAGELLAVLRDAEFGIAVDDEGAPVVAPAPDGEASILVTTAPAHRDRVRVAGWRDATAAELAEALPDEGVDVLLNPGSTASTRILASALREAVG</sequence>
<dbReference type="RefSeq" id="WP_270950610.1">
    <property type="nucleotide sequence ID" value="NZ_JAQGLA010000035.1"/>
</dbReference>
<gene>
    <name evidence="1" type="ORF">OU415_20925</name>
</gene>
<protein>
    <submittedName>
        <fullName evidence="1">Type VII secretion system-associated protein</fullName>
    </submittedName>
</protein>
<comment type="caution">
    <text evidence="1">The sequence shown here is derived from an EMBL/GenBank/DDBJ whole genome shotgun (WGS) entry which is preliminary data.</text>
</comment>